<dbReference type="Pfam" id="PF10294">
    <property type="entry name" value="Methyltransf_16"/>
    <property type="match status" value="1"/>
</dbReference>
<dbReference type="Ensembl" id="ENSPLAT00000012518.1">
    <property type="protein sequence ID" value="ENSPLAP00000002746.1"/>
    <property type="gene ID" value="ENSPLAG00000004130.1"/>
</dbReference>
<organism evidence="11 12">
    <name type="scientific">Poecilia latipinna</name>
    <name type="common">sailfin molly</name>
    <dbReference type="NCBI Taxonomy" id="48699"/>
    <lineage>
        <taxon>Eukaryota</taxon>
        <taxon>Metazoa</taxon>
        <taxon>Chordata</taxon>
        <taxon>Craniata</taxon>
        <taxon>Vertebrata</taxon>
        <taxon>Euteleostomi</taxon>
        <taxon>Actinopterygii</taxon>
        <taxon>Neopterygii</taxon>
        <taxon>Teleostei</taxon>
        <taxon>Neoteleostei</taxon>
        <taxon>Acanthomorphata</taxon>
        <taxon>Ovalentaria</taxon>
        <taxon>Atherinomorphae</taxon>
        <taxon>Cyprinodontiformes</taxon>
        <taxon>Poeciliidae</taxon>
        <taxon>Poeciliinae</taxon>
        <taxon>Poecilia</taxon>
    </lineage>
</organism>
<accession>A0A3B3TQY4</accession>
<dbReference type="InterPro" id="IPR019410">
    <property type="entry name" value="Methyltransf_16"/>
</dbReference>
<evidence type="ECO:0000256" key="3">
    <source>
        <dbReference type="ARBA" id="ARBA00011914"/>
    </source>
</evidence>
<evidence type="ECO:0000256" key="8">
    <source>
        <dbReference type="ARBA" id="ARBA00022691"/>
    </source>
</evidence>
<dbReference type="AlphaFoldDB" id="A0A3B3TQY4"/>
<dbReference type="Gene3D" id="3.40.50.150">
    <property type="entry name" value="Vaccinia Virus protein VP39"/>
    <property type="match status" value="1"/>
</dbReference>
<feature type="compositionally biased region" description="Polar residues" evidence="10">
    <location>
        <begin position="1"/>
        <end position="15"/>
    </location>
</feature>
<protein>
    <recommendedName>
        <fullName evidence="4">Calmodulin-lysine N-methyltransferase</fullName>
        <ecNumber evidence="3">2.1.1.60</ecNumber>
    </recommendedName>
</protein>
<evidence type="ECO:0000313" key="11">
    <source>
        <dbReference type="Ensembl" id="ENSPLAP00000002746.1"/>
    </source>
</evidence>
<dbReference type="InterPro" id="IPR029063">
    <property type="entry name" value="SAM-dependent_MTases_sf"/>
</dbReference>
<evidence type="ECO:0000256" key="2">
    <source>
        <dbReference type="ARBA" id="ARBA00004496"/>
    </source>
</evidence>
<keyword evidence="12" id="KW-1185">Reference proteome</keyword>
<dbReference type="CDD" id="cd02440">
    <property type="entry name" value="AdoMet_MTases"/>
    <property type="match status" value="1"/>
</dbReference>
<dbReference type="PANTHER" id="PTHR13539">
    <property type="entry name" value="CALMODULIN-LYSINE N-METHYLTRANSFERASE"/>
    <property type="match status" value="1"/>
</dbReference>
<dbReference type="PANTHER" id="PTHR13539:SF3">
    <property type="entry name" value="CALMODULIN-LYSINE N-METHYLTRANSFERASE"/>
    <property type="match status" value="1"/>
</dbReference>
<dbReference type="GO" id="GO:0005634">
    <property type="term" value="C:nucleus"/>
    <property type="evidence" value="ECO:0007669"/>
    <property type="project" value="UniProtKB-SubCell"/>
</dbReference>
<dbReference type="SUPFAM" id="SSF53335">
    <property type="entry name" value="S-adenosyl-L-methionine-dependent methyltransferases"/>
    <property type="match status" value="1"/>
</dbReference>
<dbReference type="Proteomes" id="UP000261500">
    <property type="component" value="Unplaced"/>
</dbReference>
<evidence type="ECO:0000313" key="12">
    <source>
        <dbReference type="Proteomes" id="UP000261500"/>
    </source>
</evidence>
<reference evidence="11" key="1">
    <citation type="submission" date="2025-08" db="UniProtKB">
        <authorList>
            <consortium name="Ensembl"/>
        </authorList>
    </citation>
    <scope>IDENTIFICATION</scope>
</reference>
<evidence type="ECO:0000256" key="1">
    <source>
        <dbReference type="ARBA" id="ARBA00004123"/>
    </source>
</evidence>
<dbReference type="EC" id="2.1.1.60" evidence="3"/>
<keyword evidence="8" id="KW-0949">S-adenosyl-L-methionine</keyword>
<dbReference type="GO" id="GO:0032259">
    <property type="term" value="P:methylation"/>
    <property type="evidence" value="ECO:0007669"/>
    <property type="project" value="UniProtKB-KW"/>
</dbReference>
<dbReference type="GO" id="GO:0005737">
    <property type="term" value="C:cytoplasm"/>
    <property type="evidence" value="ECO:0007669"/>
    <property type="project" value="UniProtKB-SubCell"/>
</dbReference>
<keyword evidence="7" id="KW-0808">Transferase</keyword>
<keyword evidence="6" id="KW-0489">Methyltransferase</keyword>
<feature type="region of interest" description="Disordered" evidence="10">
    <location>
        <begin position="1"/>
        <end position="39"/>
    </location>
</feature>
<evidence type="ECO:0000256" key="7">
    <source>
        <dbReference type="ARBA" id="ARBA00022679"/>
    </source>
</evidence>
<evidence type="ECO:0000256" key="4">
    <source>
        <dbReference type="ARBA" id="ARBA00020594"/>
    </source>
</evidence>
<keyword evidence="9" id="KW-0539">Nucleus</keyword>
<name>A0A3B3TQY4_9TELE</name>
<proteinExistence type="predicted"/>
<dbReference type="GO" id="GO:0018025">
    <property type="term" value="F:calmodulin-lysine N-methyltransferase activity"/>
    <property type="evidence" value="ECO:0007669"/>
    <property type="project" value="UniProtKB-EC"/>
</dbReference>
<evidence type="ECO:0000256" key="5">
    <source>
        <dbReference type="ARBA" id="ARBA00022490"/>
    </source>
</evidence>
<dbReference type="STRING" id="48699.ENSPLAP00000002746"/>
<dbReference type="GeneTree" id="ENSGT00390000002168"/>
<evidence type="ECO:0000256" key="9">
    <source>
        <dbReference type="ARBA" id="ARBA00023242"/>
    </source>
</evidence>
<comment type="subcellular location">
    <subcellularLocation>
        <location evidence="2">Cytoplasm</location>
    </subcellularLocation>
    <subcellularLocation>
        <location evidence="1">Nucleus</location>
    </subcellularLocation>
</comment>
<evidence type="ECO:0000256" key="6">
    <source>
        <dbReference type="ARBA" id="ARBA00022603"/>
    </source>
</evidence>
<evidence type="ECO:0000256" key="10">
    <source>
        <dbReference type="SAM" id="MobiDB-lite"/>
    </source>
</evidence>
<dbReference type="InterPro" id="IPR025800">
    <property type="entry name" value="CaM-Lys-N-MeTrfase"/>
</dbReference>
<sequence length="307" mass="34187">MEKGSTGATEKTQSALPCKDKSDEDSCGPNSHNSREATCGATAGRARWTLLRQVLRQKQTDSPEVKHVSVRRFATFDLFRRKKLSAQEHCDTSDDQWVEYRSVYYPEYGAFLRDNLGPLKVNEVLNSFDNTGNVLNLTPTRLSFSSSLSPRGAVCELGGGMTCLGGLMVAISADVKEVLLSDGNEKSIQNVRRVVERNRQAGKFGSTHVSSRVVRWDCEVDISALEGHFDTVMCADCLFLDQYRACLVDAIRRLLRPNGMALVFAPGRGETLTLFCRLAQQAGLCVCQHQQYDAQVWDVHLKVRKES</sequence>
<keyword evidence="5" id="KW-0963">Cytoplasm</keyword>
<reference evidence="11" key="2">
    <citation type="submission" date="2025-09" db="UniProtKB">
        <authorList>
            <consortium name="Ensembl"/>
        </authorList>
    </citation>
    <scope>IDENTIFICATION</scope>
</reference>